<protein>
    <submittedName>
        <fullName evidence="2">Uncharacterized protein</fullName>
    </submittedName>
</protein>
<name>A0AAD6CNF3_9EURO</name>
<dbReference type="EMBL" id="JAQIZZ010000008">
    <property type="protein sequence ID" value="KAJ5526456.1"/>
    <property type="molecule type" value="Genomic_DNA"/>
</dbReference>
<organism evidence="2 3">
    <name type="scientific">Penicillium frequentans</name>
    <dbReference type="NCBI Taxonomy" id="3151616"/>
    <lineage>
        <taxon>Eukaryota</taxon>
        <taxon>Fungi</taxon>
        <taxon>Dikarya</taxon>
        <taxon>Ascomycota</taxon>
        <taxon>Pezizomycotina</taxon>
        <taxon>Eurotiomycetes</taxon>
        <taxon>Eurotiomycetidae</taxon>
        <taxon>Eurotiales</taxon>
        <taxon>Aspergillaceae</taxon>
        <taxon>Penicillium</taxon>
    </lineage>
</organism>
<reference evidence="2 3" key="1">
    <citation type="journal article" date="2023" name="IMA Fungus">
        <title>Comparative genomic study of the Penicillium genus elucidates a diverse pangenome and 15 lateral gene transfer events.</title>
        <authorList>
            <person name="Petersen C."/>
            <person name="Sorensen T."/>
            <person name="Nielsen M.R."/>
            <person name="Sondergaard T.E."/>
            <person name="Sorensen J.L."/>
            <person name="Fitzpatrick D.A."/>
            <person name="Frisvad J.C."/>
            <person name="Nielsen K.L."/>
        </authorList>
    </citation>
    <scope>NUCLEOTIDE SEQUENCE [LARGE SCALE GENOMIC DNA]</scope>
    <source>
        <strain evidence="2 3">IBT 35679</strain>
    </source>
</reference>
<keyword evidence="1" id="KW-0812">Transmembrane</keyword>
<evidence type="ECO:0000313" key="3">
    <source>
        <dbReference type="Proteomes" id="UP001220324"/>
    </source>
</evidence>
<comment type="caution">
    <text evidence="2">The sequence shown here is derived from an EMBL/GenBank/DDBJ whole genome shotgun (WGS) entry which is preliminary data.</text>
</comment>
<sequence>MAAIYQTPRSQASNLHRIAKRSNWASKNPGVVLVFCIVFLVGLGIVSLFIYRRVLQKKAEKEKFETTEGS</sequence>
<keyword evidence="3" id="KW-1185">Reference proteome</keyword>
<evidence type="ECO:0000313" key="2">
    <source>
        <dbReference type="EMBL" id="KAJ5526456.1"/>
    </source>
</evidence>
<dbReference type="AlphaFoldDB" id="A0AAD6CNF3"/>
<keyword evidence="1" id="KW-1133">Transmembrane helix</keyword>
<feature type="transmembrane region" description="Helical" evidence="1">
    <location>
        <begin position="30"/>
        <end position="51"/>
    </location>
</feature>
<keyword evidence="1" id="KW-0472">Membrane</keyword>
<evidence type="ECO:0000256" key="1">
    <source>
        <dbReference type="SAM" id="Phobius"/>
    </source>
</evidence>
<proteinExistence type="predicted"/>
<dbReference type="Proteomes" id="UP001220324">
    <property type="component" value="Unassembled WGS sequence"/>
</dbReference>
<accession>A0AAD6CNF3</accession>
<gene>
    <name evidence="2" type="ORF">N7494_013106</name>
</gene>